<evidence type="ECO:0000313" key="4">
    <source>
        <dbReference type="Proteomes" id="UP000182836"/>
    </source>
</evidence>
<evidence type="ECO:0000313" key="2">
    <source>
        <dbReference type="EMBL" id="SDI65962.1"/>
    </source>
</evidence>
<dbReference type="GeneID" id="42305009"/>
<evidence type="ECO:0000313" key="3">
    <source>
        <dbReference type="Proteomes" id="UP000037269"/>
    </source>
</evidence>
<dbReference type="Proteomes" id="UP000037269">
    <property type="component" value="Unassembled WGS sequence"/>
</dbReference>
<organism evidence="1 3">
    <name type="scientific">Aneurinibacillus migulanus</name>
    <name type="common">Bacillus migulanus</name>
    <dbReference type="NCBI Taxonomy" id="47500"/>
    <lineage>
        <taxon>Bacteria</taxon>
        <taxon>Bacillati</taxon>
        <taxon>Bacillota</taxon>
        <taxon>Bacilli</taxon>
        <taxon>Bacillales</taxon>
        <taxon>Paenibacillaceae</taxon>
        <taxon>Aneurinibacillus group</taxon>
        <taxon>Aneurinibacillus</taxon>
    </lineage>
</organism>
<sequence>MLMIKALTKMYEDWGEGVDDFYITYNVDIGPVEINGASDTFSFELVSPTRLDRMLGQDNIIIGRGHFIARDFNIKSLEATINRIIKKCEDDDIERAYENLSKYFRWEMDV</sequence>
<name>A0A0D1XWT3_ANEMI</name>
<reference evidence="2 4" key="2">
    <citation type="submission" date="2016-10" db="EMBL/GenBank/DDBJ databases">
        <authorList>
            <person name="de Groot N.N."/>
        </authorList>
    </citation>
    <scope>NUCLEOTIDE SEQUENCE [LARGE SCALE GENOMIC DNA]</scope>
    <source>
        <strain evidence="2 4">DSM 2895</strain>
    </source>
</reference>
<dbReference type="RefSeq" id="WP_043065512.1">
    <property type="nucleotide sequence ID" value="NZ_BJOA01000018.1"/>
</dbReference>
<evidence type="ECO:0000313" key="1">
    <source>
        <dbReference type="EMBL" id="KON95322.1"/>
    </source>
</evidence>
<dbReference type="STRING" id="47500.AF333_07330"/>
<proteinExistence type="predicted"/>
<keyword evidence="3" id="KW-1185">Reference proteome</keyword>
<reference evidence="1 3" key="1">
    <citation type="submission" date="2015-07" db="EMBL/GenBank/DDBJ databases">
        <title>Fjat-14205 dsm 2895.</title>
        <authorList>
            <person name="Liu B."/>
            <person name="Wang J."/>
            <person name="Zhu Y."/>
            <person name="Liu G."/>
            <person name="Chen Q."/>
            <person name="Chen Z."/>
            <person name="Lan J."/>
            <person name="Che J."/>
            <person name="Ge C."/>
            <person name="Shi H."/>
            <person name="Pan Z."/>
            <person name="Liu X."/>
        </authorList>
    </citation>
    <scope>NUCLEOTIDE SEQUENCE [LARGE SCALE GENOMIC DNA]</scope>
    <source>
        <strain evidence="1 3">DSM 2895</strain>
    </source>
</reference>
<dbReference type="Pfam" id="PF15586">
    <property type="entry name" value="Imm8"/>
    <property type="match status" value="1"/>
</dbReference>
<dbReference type="EMBL" id="LGUG01000004">
    <property type="protein sequence ID" value="KON95322.1"/>
    <property type="molecule type" value="Genomic_DNA"/>
</dbReference>
<dbReference type="OrthoDB" id="2923655at2"/>
<dbReference type="Proteomes" id="UP000182836">
    <property type="component" value="Unassembled WGS sequence"/>
</dbReference>
<dbReference type="EMBL" id="FNED01000006">
    <property type="protein sequence ID" value="SDI65962.1"/>
    <property type="molecule type" value="Genomic_DNA"/>
</dbReference>
<protein>
    <submittedName>
        <fullName evidence="2">Immunity protein 8</fullName>
    </submittedName>
</protein>
<gene>
    <name evidence="1" type="ORF">AF333_07330</name>
    <name evidence="2" type="ORF">SAMN04487909_10672</name>
</gene>
<accession>A0A0D1XWT3</accession>
<dbReference type="AlphaFoldDB" id="A0A0D1XWT3"/>
<dbReference type="PATRIC" id="fig|47500.8.peg.6108"/>
<dbReference type="InterPro" id="IPR028964">
    <property type="entry name" value="Imm8"/>
</dbReference>